<comment type="caution">
    <text evidence="1">The sequence shown here is derived from an EMBL/GenBank/DDBJ whole genome shotgun (WGS) entry which is preliminary data.</text>
</comment>
<gene>
    <name evidence="1" type="ORF">KIL84_022700</name>
</gene>
<name>A0A9D3WNZ5_9SAUR</name>
<dbReference type="EMBL" id="JAHDVG010000488">
    <property type="protein sequence ID" value="KAH1165141.1"/>
    <property type="molecule type" value="Genomic_DNA"/>
</dbReference>
<protein>
    <submittedName>
        <fullName evidence="1">Uncharacterized protein</fullName>
    </submittedName>
</protein>
<proteinExistence type="predicted"/>
<evidence type="ECO:0000313" key="2">
    <source>
        <dbReference type="Proteomes" id="UP000827986"/>
    </source>
</evidence>
<accession>A0A9D3WNZ5</accession>
<dbReference type="Proteomes" id="UP000827986">
    <property type="component" value="Unassembled WGS sequence"/>
</dbReference>
<keyword evidence="2" id="KW-1185">Reference proteome</keyword>
<sequence>MLGLKLKPPVFIVRTYSSRIYSLIPKCGLFVVRTLLVVGYCKNLKLSVKLLPSYNLRTNLILCFLGNSLSWGNRAFTKQPGYKIRKVGSSAEVPFIINYIY</sequence>
<reference evidence="1" key="1">
    <citation type="submission" date="2021-09" db="EMBL/GenBank/DDBJ databases">
        <title>The genome of Mauremys mutica provides insights into the evolution of semi-aquatic lifestyle.</title>
        <authorList>
            <person name="Gong S."/>
            <person name="Gao Y."/>
        </authorList>
    </citation>
    <scope>NUCLEOTIDE SEQUENCE</scope>
    <source>
        <strain evidence="1">MM-2020</strain>
        <tissue evidence="1">Muscle</tissue>
    </source>
</reference>
<dbReference type="AlphaFoldDB" id="A0A9D3WNZ5"/>
<evidence type="ECO:0000313" key="1">
    <source>
        <dbReference type="EMBL" id="KAH1165141.1"/>
    </source>
</evidence>
<organism evidence="1 2">
    <name type="scientific">Mauremys mutica</name>
    <name type="common">yellowpond turtle</name>
    <dbReference type="NCBI Taxonomy" id="74926"/>
    <lineage>
        <taxon>Eukaryota</taxon>
        <taxon>Metazoa</taxon>
        <taxon>Chordata</taxon>
        <taxon>Craniata</taxon>
        <taxon>Vertebrata</taxon>
        <taxon>Euteleostomi</taxon>
        <taxon>Archelosauria</taxon>
        <taxon>Testudinata</taxon>
        <taxon>Testudines</taxon>
        <taxon>Cryptodira</taxon>
        <taxon>Durocryptodira</taxon>
        <taxon>Testudinoidea</taxon>
        <taxon>Geoemydidae</taxon>
        <taxon>Geoemydinae</taxon>
        <taxon>Mauremys</taxon>
    </lineage>
</organism>